<dbReference type="Proteomes" id="UP000245754">
    <property type="component" value="Unassembled WGS sequence"/>
</dbReference>
<gene>
    <name evidence="1" type="ORF">C7419_10639</name>
</gene>
<dbReference type="GeneID" id="98343667"/>
<evidence type="ECO:0000313" key="2">
    <source>
        <dbReference type="Proteomes" id="UP000245754"/>
    </source>
</evidence>
<proteinExistence type="predicted"/>
<comment type="caution">
    <text evidence="1">The sequence shown here is derived from an EMBL/GenBank/DDBJ whole genome shotgun (WGS) entry which is preliminary data.</text>
</comment>
<dbReference type="AlphaFoldDB" id="A0A316EP90"/>
<dbReference type="OrthoDB" id="8966295at2"/>
<name>A0A316EP90_9BURK</name>
<accession>A0A316EP90</accession>
<evidence type="ECO:0000313" key="1">
    <source>
        <dbReference type="EMBL" id="PWK32620.1"/>
    </source>
</evidence>
<organism evidence="1 2">
    <name type="scientific">Cupriavidus plantarum</name>
    <dbReference type="NCBI Taxonomy" id="942865"/>
    <lineage>
        <taxon>Bacteria</taxon>
        <taxon>Pseudomonadati</taxon>
        <taxon>Pseudomonadota</taxon>
        <taxon>Betaproteobacteria</taxon>
        <taxon>Burkholderiales</taxon>
        <taxon>Burkholderiaceae</taxon>
        <taxon>Cupriavidus</taxon>
    </lineage>
</organism>
<reference evidence="1 2" key="1">
    <citation type="submission" date="2018-05" db="EMBL/GenBank/DDBJ databases">
        <title>Genomic Encyclopedia of Type Strains, Phase IV (KMG-V): Genome sequencing to study the core and pangenomes of soil and plant-associated prokaryotes.</title>
        <authorList>
            <person name="Whitman W."/>
        </authorList>
    </citation>
    <scope>NUCLEOTIDE SEQUENCE [LARGE SCALE GENOMIC DNA]</scope>
    <source>
        <strain evidence="1 2">SLV-132</strain>
    </source>
</reference>
<dbReference type="EMBL" id="QGGT01000006">
    <property type="protein sequence ID" value="PWK32620.1"/>
    <property type="molecule type" value="Genomic_DNA"/>
</dbReference>
<sequence length="79" mass="9045">MQELANIGTRRVRAGATANIQDAALWRWYADLMEDNRVACVRKEGMWSVWVDGRLLASDQSYDLTLRTAFVMQRALKAI</sequence>
<protein>
    <submittedName>
        <fullName evidence="1">Uncharacterized protein</fullName>
    </submittedName>
</protein>
<keyword evidence="2" id="KW-1185">Reference proteome</keyword>
<dbReference type="RefSeq" id="WP_109584919.1">
    <property type="nucleotide sequence ID" value="NZ_CAJPUX010000008.1"/>
</dbReference>